<dbReference type="OrthoDB" id="2402465at2759"/>
<gene>
    <name evidence="1" type="ORF">FWILDA_LOCUS11154</name>
</gene>
<protein>
    <submittedName>
        <fullName evidence="1">5085_t:CDS:1</fullName>
    </submittedName>
</protein>
<evidence type="ECO:0000313" key="1">
    <source>
        <dbReference type="EMBL" id="CAI2183593.1"/>
    </source>
</evidence>
<dbReference type="EMBL" id="CAMKVN010003069">
    <property type="protein sequence ID" value="CAI2183593.1"/>
    <property type="molecule type" value="Genomic_DNA"/>
</dbReference>
<accession>A0A9W4SW30</accession>
<dbReference type="Proteomes" id="UP001153678">
    <property type="component" value="Unassembled WGS sequence"/>
</dbReference>
<dbReference type="AlphaFoldDB" id="A0A9W4SW30"/>
<evidence type="ECO:0000313" key="2">
    <source>
        <dbReference type="Proteomes" id="UP001153678"/>
    </source>
</evidence>
<comment type="caution">
    <text evidence="1">The sequence shown here is derived from an EMBL/GenBank/DDBJ whole genome shotgun (WGS) entry which is preliminary data.</text>
</comment>
<name>A0A9W4SW30_9GLOM</name>
<reference evidence="1" key="1">
    <citation type="submission" date="2022-08" db="EMBL/GenBank/DDBJ databases">
        <authorList>
            <person name="Kallberg Y."/>
            <person name="Tangrot J."/>
            <person name="Rosling A."/>
        </authorList>
    </citation>
    <scope>NUCLEOTIDE SEQUENCE</scope>
    <source>
        <strain evidence="1">Wild A</strain>
    </source>
</reference>
<organism evidence="1 2">
    <name type="scientific">Funneliformis geosporum</name>
    <dbReference type="NCBI Taxonomy" id="1117311"/>
    <lineage>
        <taxon>Eukaryota</taxon>
        <taxon>Fungi</taxon>
        <taxon>Fungi incertae sedis</taxon>
        <taxon>Mucoromycota</taxon>
        <taxon>Glomeromycotina</taxon>
        <taxon>Glomeromycetes</taxon>
        <taxon>Glomerales</taxon>
        <taxon>Glomeraceae</taxon>
        <taxon>Funneliformis</taxon>
    </lineage>
</organism>
<sequence length="176" mass="20369">MHAQRFRNTSIINNYSRLILNTFLNNINYNNVHSLPCNNDAQLLANRSRRHGRRVQILTGKNLMKRNVVREAHRLNIFNRHLINLAADTIWNLRLTPFQRGRFIILATSANIINQFPISQTRLIQHNPNTIDQINTHRDTNDLEQSIFNGTDFNDDDSFDSLILPAGSFFGSSNFP</sequence>
<proteinExistence type="predicted"/>
<keyword evidence="2" id="KW-1185">Reference proteome</keyword>